<name>A0ACC1NN84_9HYPO</name>
<evidence type="ECO:0000313" key="2">
    <source>
        <dbReference type="Proteomes" id="UP001143910"/>
    </source>
</evidence>
<comment type="caution">
    <text evidence="1">The sequence shown here is derived from an EMBL/GenBank/DDBJ whole genome shotgun (WGS) entry which is preliminary data.</text>
</comment>
<evidence type="ECO:0000313" key="1">
    <source>
        <dbReference type="EMBL" id="KAJ2979884.1"/>
    </source>
</evidence>
<protein>
    <submittedName>
        <fullName evidence="1">Uncharacterized protein</fullName>
    </submittedName>
</protein>
<dbReference type="Proteomes" id="UP001143910">
    <property type="component" value="Unassembled WGS sequence"/>
</dbReference>
<dbReference type="EMBL" id="JANJQO010000244">
    <property type="protein sequence ID" value="KAJ2979884.1"/>
    <property type="molecule type" value="Genomic_DNA"/>
</dbReference>
<reference evidence="1" key="1">
    <citation type="submission" date="2022-08" db="EMBL/GenBank/DDBJ databases">
        <title>Genome Sequence of Lecanicillium fungicola.</title>
        <authorList>
            <person name="Buettner E."/>
        </authorList>
    </citation>
    <scope>NUCLEOTIDE SEQUENCE</scope>
    <source>
        <strain evidence="1">Babe33</strain>
    </source>
</reference>
<proteinExistence type="predicted"/>
<organism evidence="1 2">
    <name type="scientific">Zarea fungicola</name>
    <dbReference type="NCBI Taxonomy" id="93591"/>
    <lineage>
        <taxon>Eukaryota</taxon>
        <taxon>Fungi</taxon>
        <taxon>Dikarya</taxon>
        <taxon>Ascomycota</taxon>
        <taxon>Pezizomycotina</taxon>
        <taxon>Sordariomycetes</taxon>
        <taxon>Hypocreomycetidae</taxon>
        <taxon>Hypocreales</taxon>
        <taxon>Cordycipitaceae</taxon>
        <taxon>Zarea</taxon>
    </lineage>
</organism>
<accession>A0ACC1NN84</accession>
<gene>
    <name evidence="1" type="ORF">NQ176_g2979</name>
</gene>
<sequence>MDKPINAQKTAARSSLACLFCRETKRGCDRSLPRCSLCVEKQLTCEYPYRRKQRTVRVKARGPATNWHGNRHSKEDLALVDKGHSPRAQTESPEARFLDPSLFHADDVDLYAPTPSIDIPPSMIDLAGGVVDLHNIAKSYFETIHVWMPIISKKEIRKHLLNLDYKKGDVLLLALSLKLCTAPTSTPRTKLYRTVKQLYFDLESSGLLSLRVLQAAVLISLYEIGHAVYPAAYLSVGGCARSAAALGINKSAAASDMTQTPNADVELQRRIWWAILILDRFLNLNNPARPLATPEPIAETYLPIDDEAWDEGYEAALGDMPDSHKALIYSVKFCRT</sequence>
<keyword evidence="2" id="KW-1185">Reference proteome</keyword>